<gene>
    <name evidence="2" type="ORF">BDV33DRAFT_183763</name>
</gene>
<keyword evidence="3" id="KW-1185">Reference proteome</keyword>
<keyword evidence="1" id="KW-0812">Transmembrane</keyword>
<sequence length="91" mass="10831">MQAYSDLCLKCLTLTSAKYRHPILSPHIRKEMLQTRRICRITTFFAGLVLIYTMTFKPFLLLFAVSWRRGPLHLLQVPIRHTYRHRTLSRS</sequence>
<keyword evidence="1" id="KW-0472">Membrane</keyword>
<evidence type="ECO:0000313" key="3">
    <source>
        <dbReference type="Proteomes" id="UP000326799"/>
    </source>
</evidence>
<proteinExistence type="predicted"/>
<organism evidence="2 3">
    <name type="scientific">Aspergillus novoparasiticus</name>
    <dbReference type="NCBI Taxonomy" id="986946"/>
    <lineage>
        <taxon>Eukaryota</taxon>
        <taxon>Fungi</taxon>
        <taxon>Dikarya</taxon>
        <taxon>Ascomycota</taxon>
        <taxon>Pezizomycotina</taxon>
        <taxon>Eurotiomycetes</taxon>
        <taxon>Eurotiomycetidae</taxon>
        <taxon>Eurotiales</taxon>
        <taxon>Aspergillaceae</taxon>
        <taxon>Aspergillus</taxon>
        <taxon>Aspergillus subgen. Circumdati</taxon>
    </lineage>
</organism>
<reference evidence="2 3" key="1">
    <citation type="submission" date="2019-04" db="EMBL/GenBank/DDBJ databases">
        <title>Fungal friends and foes A comparative genomics study of 23 Aspergillus species from section Flavi.</title>
        <authorList>
            <consortium name="DOE Joint Genome Institute"/>
            <person name="Kjaerbolling I."/>
            <person name="Vesth T.C."/>
            <person name="Frisvad J.C."/>
            <person name="Nybo J.L."/>
            <person name="Theobald S."/>
            <person name="Kildgaard S."/>
            <person name="Petersen T.I."/>
            <person name="Kuo A."/>
            <person name="Sato A."/>
            <person name="Lyhne E.K."/>
            <person name="Kogle M.E."/>
            <person name="Wiebenga A."/>
            <person name="Kun R.S."/>
            <person name="Lubbers R.J."/>
            <person name="Makela M.R."/>
            <person name="Barry K."/>
            <person name="Chovatia M."/>
            <person name="Clum A."/>
            <person name="Daum C."/>
            <person name="Haridas S."/>
            <person name="He G."/>
            <person name="LaButti K."/>
            <person name="Lipzen A."/>
            <person name="Mondo S."/>
            <person name="Pangilinan J."/>
            <person name="Riley R."/>
            <person name="Salamov A."/>
            <person name="Simmons B.A."/>
            <person name="Magnuson J.K."/>
            <person name="Henrissat B."/>
            <person name="Mortensen U.H."/>
            <person name="Larsen T.O."/>
            <person name="De vries R.P."/>
            <person name="Grigoriev I.V."/>
            <person name="Machida M."/>
            <person name="Baker S.E."/>
            <person name="Andersen M.R."/>
        </authorList>
    </citation>
    <scope>NUCLEOTIDE SEQUENCE [LARGE SCALE GENOMIC DNA]</scope>
    <source>
        <strain evidence="2 3">CBS 126849</strain>
    </source>
</reference>
<evidence type="ECO:0000256" key="1">
    <source>
        <dbReference type="SAM" id="Phobius"/>
    </source>
</evidence>
<dbReference type="AlphaFoldDB" id="A0A5N6EAV5"/>
<name>A0A5N6EAV5_9EURO</name>
<dbReference type="EMBL" id="ML733565">
    <property type="protein sequence ID" value="KAB8213933.1"/>
    <property type="molecule type" value="Genomic_DNA"/>
</dbReference>
<dbReference type="Proteomes" id="UP000326799">
    <property type="component" value="Unassembled WGS sequence"/>
</dbReference>
<accession>A0A5N6EAV5</accession>
<protein>
    <submittedName>
        <fullName evidence="2">Uncharacterized protein</fullName>
    </submittedName>
</protein>
<keyword evidence="1" id="KW-1133">Transmembrane helix</keyword>
<feature type="transmembrane region" description="Helical" evidence="1">
    <location>
        <begin position="38"/>
        <end position="65"/>
    </location>
</feature>
<evidence type="ECO:0000313" key="2">
    <source>
        <dbReference type="EMBL" id="KAB8213933.1"/>
    </source>
</evidence>